<evidence type="ECO:0000313" key="4">
    <source>
        <dbReference type="EnsemblPlants" id="KEH18049"/>
    </source>
</evidence>
<evidence type="ECO:0000313" key="3">
    <source>
        <dbReference type="EMBL" id="RHN38865.1"/>
    </source>
</evidence>
<name>A0A072TKJ7_MEDTR</name>
<dbReference type="GO" id="GO:0006952">
    <property type="term" value="P:defense response"/>
    <property type="evidence" value="ECO:0000318"/>
    <property type="project" value="GO_Central"/>
</dbReference>
<reference evidence="6" key="4">
    <citation type="journal article" date="2018" name="Nat. Plants">
        <title>Whole-genome landscape of Medicago truncatula symbiotic genes.</title>
        <authorList>
            <person name="Pecrix Y."/>
            <person name="Staton S.E."/>
            <person name="Sallet E."/>
            <person name="Lelandais-Briere C."/>
            <person name="Moreau S."/>
            <person name="Carrere S."/>
            <person name="Blein T."/>
            <person name="Jardinaud M.F."/>
            <person name="Latrasse D."/>
            <person name="Zouine M."/>
            <person name="Zahm M."/>
            <person name="Kreplak J."/>
            <person name="Mayjonade B."/>
            <person name="Satge C."/>
            <person name="Perez M."/>
            <person name="Cauet S."/>
            <person name="Marande W."/>
            <person name="Chantry-Darmon C."/>
            <person name="Lopez-Roques C."/>
            <person name="Bouchez O."/>
            <person name="Berard A."/>
            <person name="Debelle F."/>
            <person name="Munos S."/>
            <person name="Bendahmane A."/>
            <person name="Berges H."/>
            <person name="Niebel A."/>
            <person name="Buitink J."/>
            <person name="Frugier F."/>
            <person name="Benhamed M."/>
            <person name="Crespi M."/>
            <person name="Gouzy J."/>
            <person name="Gamas P."/>
        </authorList>
    </citation>
    <scope>NUCLEOTIDE SEQUENCE [LARGE SCALE GENOMIC DNA]</scope>
    <source>
        <strain evidence="6">cv. Jemalong A17</strain>
    </source>
</reference>
<dbReference type="EnsemblPlants" id="KEH18049">
    <property type="protein sequence ID" value="KEH18049"/>
    <property type="gene ID" value="MTR_8g010280"/>
</dbReference>
<sequence>MKILLTALCFFLFVLIAAQEAVVQIEGCEVKSPTFNGHCNDPISDKICDINCRFGEGLINGSCKNQECMCVC</sequence>
<accession>A0A072TKJ7</accession>
<evidence type="ECO:0000313" key="2">
    <source>
        <dbReference type="EMBL" id="KEH18049.1"/>
    </source>
</evidence>
<feature type="signal peptide" evidence="1">
    <location>
        <begin position="1"/>
        <end position="18"/>
    </location>
</feature>
<dbReference type="HOGENOM" id="CLU_199309_0_0_1"/>
<dbReference type="Proteomes" id="UP000002051">
    <property type="component" value="Chromosome 8"/>
</dbReference>
<dbReference type="Gene3D" id="3.30.30.10">
    <property type="entry name" value="Knottin, scorpion toxin-like"/>
    <property type="match status" value="1"/>
</dbReference>
<dbReference type="EMBL" id="CM001224">
    <property type="protein sequence ID" value="KEH18049.1"/>
    <property type="molecule type" value="Genomic_DNA"/>
</dbReference>
<dbReference type="EMBL" id="PSQE01000008">
    <property type="protein sequence ID" value="RHN38865.1"/>
    <property type="molecule type" value="Genomic_DNA"/>
</dbReference>
<organism evidence="2 5">
    <name type="scientific">Medicago truncatula</name>
    <name type="common">Barrel medic</name>
    <name type="synonym">Medicago tribuloides</name>
    <dbReference type="NCBI Taxonomy" id="3880"/>
    <lineage>
        <taxon>Eukaryota</taxon>
        <taxon>Viridiplantae</taxon>
        <taxon>Streptophyta</taxon>
        <taxon>Embryophyta</taxon>
        <taxon>Tracheophyta</taxon>
        <taxon>Spermatophyta</taxon>
        <taxon>Magnoliopsida</taxon>
        <taxon>eudicotyledons</taxon>
        <taxon>Gunneridae</taxon>
        <taxon>Pentapetalae</taxon>
        <taxon>rosids</taxon>
        <taxon>fabids</taxon>
        <taxon>Fabales</taxon>
        <taxon>Fabaceae</taxon>
        <taxon>Papilionoideae</taxon>
        <taxon>50 kb inversion clade</taxon>
        <taxon>NPAAA clade</taxon>
        <taxon>Hologalegina</taxon>
        <taxon>IRL clade</taxon>
        <taxon>Trifolieae</taxon>
        <taxon>Medicago</taxon>
    </lineage>
</organism>
<proteinExistence type="predicted"/>
<reference evidence="2 5" key="2">
    <citation type="journal article" date="2014" name="BMC Genomics">
        <title>An improved genome release (version Mt4.0) for the model legume Medicago truncatula.</title>
        <authorList>
            <person name="Tang H."/>
            <person name="Krishnakumar V."/>
            <person name="Bidwell S."/>
            <person name="Rosen B."/>
            <person name="Chan A."/>
            <person name="Zhou S."/>
            <person name="Gentzbittel L."/>
            <person name="Childs K.L."/>
            <person name="Yandell M."/>
            <person name="Gundlach H."/>
            <person name="Mayer K.F."/>
            <person name="Schwartz D.C."/>
            <person name="Town C.D."/>
        </authorList>
    </citation>
    <scope>GENOME REANNOTATION</scope>
    <source>
        <strain evidence="2">A17</strain>
        <strain evidence="4 5">cv. Jemalong A17</strain>
    </source>
</reference>
<protein>
    <submittedName>
        <fullName evidence="2">Defensin-like protein</fullName>
    </submittedName>
    <submittedName>
        <fullName evidence="3">Putative knottin, scorpion toxin</fullName>
    </submittedName>
</protein>
<dbReference type="Gramene" id="rna44836">
    <property type="protein sequence ID" value="RHN38865.1"/>
    <property type="gene ID" value="gene44836"/>
</dbReference>
<dbReference type="InterPro" id="IPR036574">
    <property type="entry name" value="Scorpion_toxin-like_sf"/>
</dbReference>
<gene>
    <name evidence="2" type="ordered locus">MTR_8g010280</name>
    <name evidence="3" type="ORF">MtrunA17_Chr8g0337741</name>
</gene>
<keyword evidence="5" id="KW-1185">Reference proteome</keyword>
<reference evidence="3" key="5">
    <citation type="journal article" date="2018" name="Nat. Plants">
        <title>Whole-genome landscape of Medicago truncatula symbiotic genes.</title>
        <authorList>
            <person name="Pecrix Y."/>
            <person name="Gamas P."/>
            <person name="Carrere S."/>
        </authorList>
    </citation>
    <scope>NUCLEOTIDE SEQUENCE</scope>
    <source>
        <tissue evidence="3">Leaves</tissue>
    </source>
</reference>
<dbReference type="AlphaFoldDB" id="A0A072TKJ7"/>
<keyword evidence="1" id="KW-0732">Signal</keyword>
<evidence type="ECO:0000313" key="5">
    <source>
        <dbReference type="Proteomes" id="UP000002051"/>
    </source>
</evidence>
<dbReference type="SUPFAM" id="SSF57095">
    <property type="entry name" value="Scorpion toxin-like"/>
    <property type="match status" value="1"/>
</dbReference>
<reference evidence="2 5" key="1">
    <citation type="journal article" date="2011" name="Nature">
        <title>The Medicago genome provides insight into the evolution of rhizobial symbioses.</title>
        <authorList>
            <person name="Young N.D."/>
            <person name="Debelle F."/>
            <person name="Oldroyd G.E."/>
            <person name="Geurts R."/>
            <person name="Cannon S.B."/>
            <person name="Udvardi M.K."/>
            <person name="Benedito V.A."/>
            <person name="Mayer K.F."/>
            <person name="Gouzy J."/>
            <person name="Schoof H."/>
            <person name="Van de Peer Y."/>
            <person name="Proost S."/>
            <person name="Cook D.R."/>
            <person name="Meyers B.C."/>
            <person name="Spannagl M."/>
            <person name="Cheung F."/>
            <person name="De Mita S."/>
            <person name="Krishnakumar V."/>
            <person name="Gundlach H."/>
            <person name="Zhou S."/>
            <person name="Mudge J."/>
            <person name="Bharti A.K."/>
            <person name="Murray J.D."/>
            <person name="Naoumkina M.A."/>
            <person name="Rosen B."/>
            <person name="Silverstein K.A."/>
            <person name="Tang H."/>
            <person name="Rombauts S."/>
            <person name="Zhao P.X."/>
            <person name="Zhou P."/>
            <person name="Barbe V."/>
            <person name="Bardou P."/>
            <person name="Bechner M."/>
            <person name="Bellec A."/>
            <person name="Berger A."/>
            <person name="Berges H."/>
            <person name="Bidwell S."/>
            <person name="Bisseling T."/>
            <person name="Choisne N."/>
            <person name="Couloux A."/>
            <person name="Denny R."/>
            <person name="Deshpande S."/>
            <person name="Dai X."/>
            <person name="Doyle J.J."/>
            <person name="Dudez A.M."/>
            <person name="Farmer A.D."/>
            <person name="Fouteau S."/>
            <person name="Franken C."/>
            <person name="Gibelin C."/>
            <person name="Gish J."/>
            <person name="Goldstein S."/>
            <person name="Gonzalez A.J."/>
            <person name="Green P.J."/>
            <person name="Hallab A."/>
            <person name="Hartog M."/>
            <person name="Hua A."/>
            <person name="Humphray S.J."/>
            <person name="Jeong D.H."/>
            <person name="Jing Y."/>
            <person name="Jocker A."/>
            <person name="Kenton S.M."/>
            <person name="Kim D.J."/>
            <person name="Klee K."/>
            <person name="Lai H."/>
            <person name="Lang C."/>
            <person name="Lin S."/>
            <person name="Macmil S.L."/>
            <person name="Magdelenat G."/>
            <person name="Matthews L."/>
            <person name="McCorrison J."/>
            <person name="Monaghan E.L."/>
            <person name="Mun J.H."/>
            <person name="Najar F.Z."/>
            <person name="Nicholson C."/>
            <person name="Noirot C."/>
            <person name="O'Bleness M."/>
            <person name="Paule C.R."/>
            <person name="Poulain J."/>
            <person name="Prion F."/>
            <person name="Qin B."/>
            <person name="Qu C."/>
            <person name="Retzel E.F."/>
            <person name="Riddle C."/>
            <person name="Sallet E."/>
            <person name="Samain S."/>
            <person name="Samson N."/>
            <person name="Sanders I."/>
            <person name="Saurat O."/>
            <person name="Scarpelli C."/>
            <person name="Schiex T."/>
            <person name="Segurens B."/>
            <person name="Severin A.J."/>
            <person name="Sherrier D.J."/>
            <person name="Shi R."/>
            <person name="Sims S."/>
            <person name="Singer S.R."/>
            <person name="Sinharoy S."/>
            <person name="Sterck L."/>
            <person name="Viollet A."/>
            <person name="Wang B.B."/>
            <person name="Wang K."/>
            <person name="Wang M."/>
            <person name="Wang X."/>
            <person name="Warfsmann J."/>
            <person name="Weissenbach J."/>
            <person name="White D.D."/>
            <person name="White J.D."/>
            <person name="Wiley G.B."/>
            <person name="Wincker P."/>
            <person name="Xing Y."/>
            <person name="Yang L."/>
            <person name="Yao Z."/>
            <person name="Ying F."/>
            <person name="Zhai J."/>
            <person name="Zhou L."/>
            <person name="Zuber A."/>
            <person name="Denarie J."/>
            <person name="Dixon R.A."/>
            <person name="May G.D."/>
            <person name="Schwartz D.C."/>
            <person name="Rogers J."/>
            <person name="Quetier F."/>
            <person name="Town C.D."/>
            <person name="Roe B.A."/>
        </authorList>
    </citation>
    <scope>NUCLEOTIDE SEQUENCE [LARGE SCALE GENOMIC DNA]</scope>
    <source>
        <strain evidence="2">A17</strain>
        <strain evidence="4 5">cv. Jemalong A17</strain>
    </source>
</reference>
<evidence type="ECO:0000313" key="6">
    <source>
        <dbReference type="Proteomes" id="UP000265566"/>
    </source>
</evidence>
<reference evidence="4" key="3">
    <citation type="submission" date="2015-04" db="UniProtKB">
        <authorList>
            <consortium name="EnsemblPlants"/>
        </authorList>
    </citation>
    <scope>IDENTIFICATION</scope>
    <source>
        <strain evidence="4">cv. Jemalong A17</strain>
    </source>
</reference>
<feature type="chain" id="PRO_5014498750" evidence="1">
    <location>
        <begin position="19"/>
        <end position="72"/>
    </location>
</feature>
<evidence type="ECO:0000256" key="1">
    <source>
        <dbReference type="SAM" id="SignalP"/>
    </source>
</evidence>
<dbReference type="Proteomes" id="UP000265566">
    <property type="component" value="Chromosome 8"/>
</dbReference>